<dbReference type="EMBL" id="FNEV01000001">
    <property type="protein sequence ID" value="SDJ02723.1"/>
    <property type="molecule type" value="Genomic_DNA"/>
</dbReference>
<feature type="transmembrane region" description="Helical" evidence="7">
    <location>
        <begin position="336"/>
        <end position="364"/>
    </location>
</feature>
<feature type="transmembrane region" description="Helical" evidence="7">
    <location>
        <begin position="384"/>
        <end position="411"/>
    </location>
</feature>
<reference evidence="9" key="1">
    <citation type="submission" date="2016-10" db="EMBL/GenBank/DDBJ databases">
        <authorList>
            <person name="Varghese N."/>
            <person name="Submissions S."/>
        </authorList>
    </citation>
    <scope>NUCLEOTIDE SEQUENCE [LARGE SCALE GENOMIC DNA]</scope>
    <source>
        <strain evidence="9">DSM 4771</strain>
    </source>
</reference>
<keyword evidence="9" id="KW-1185">Reference proteome</keyword>
<feature type="transmembrane region" description="Helical" evidence="7">
    <location>
        <begin position="248"/>
        <end position="269"/>
    </location>
</feature>
<accession>A0A1G8QDQ9</accession>
<evidence type="ECO:0000256" key="5">
    <source>
        <dbReference type="ARBA" id="ARBA00022989"/>
    </source>
</evidence>
<evidence type="ECO:0000313" key="8">
    <source>
        <dbReference type="EMBL" id="SDJ02723.1"/>
    </source>
</evidence>
<feature type="transmembrane region" description="Helical" evidence="7">
    <location>
        <begin position="147"/>
        <end position="165"/>
    </location>
</feature>
<evidence type="ECO:0000256" key="4">
    <source>
        <dbReference type="ARBA" id="ARBA00022692"/>
    </source>
</evidence>
<feature type="transmembrane region" description="Helical" evidence="7">
    <location>
        <begin position="423"/>
        <end position="443"/>
    </location>
</feature>
<dbReference type="Proteomes" id="UP000199225">
    <property type="component" value="Unassembled WGS sequence"/>
</dbReference>
<feature type="transmembrane region" description="Helical" evidence="7">
    <location>
        <begin position="119"/>
        <end position="140"/>
    </location>
</feature>
<feature type="transmembrane region" description="Helical" evidence="7">
    <location>
        <begin position="211"/>
        <end position="228"/>
    </location>
</feature>
<dbReference type="GO" id="GO:0005886">
    <property type="term" value="C:plasma membrane"/>
    <property type="evidence" value="ECO:0007669"/>
    <property type="project" value="TreeGrafter"/>
</dbReference>
<evidence type="ECO:0000256" key="2">
    <source>
        <dbReference type="ARBA" id="ARBA00005697"/>
    </source>
</evidence>
<evidence type="ECO:0000256" key="6">
    <source>
        <dbReference type="ARBA" id="ARBA00023136"/>
    </source>
</evidence>
<evidence type="ECO:0000256" key="3">
    <source>
        <dbReference type="ARBA" id="ARBA00022448"/>
    </source>
</evidence>
<evidence type="ECO:0000313" key="9">
    <source>
        <dbReference type="Proteomes" id="UP000199225"/>
    </source>
</evidence>
<feature type="transmembrane region" description="Helical" evidence="7">
    <location>
        <begin position="185"/>
        <end position="204"/>
    </location>
</feature>
<dbReference type="InterPro" id="IPR006043">
    <property type="entry name" value="NCS2"/>
</dbReference>
<keyword evidence="3" id="KW-0813">Transport</keyword>
<sequence>MKAVGSFVTGWERDKFHKENEMLNKNGQQTSWKQELIAGFIGYFTTVYIVAVNSQILSDAGLPLETGMVATILASALGCLLIALYANAPMVLIPGMGINALFAYSIVEGNNFTYEQGLAVVVVASVFFVITAFTSLGAWLSRALPLSLIHSITVGIGFFLALLGLEKGGVVVKGEQSLIALGDPTSPVVLTSLATLFIAIFLFAKNVPGNFLVTLVVGTIIASFTGVLDDPQPALNFAEQQWVFAPDFSAMVDFGFWMAVFPLALVIIFENMGLIHGQLDMVGNKTDTKFHKSYQATAFSSLSSGFLGTSPTVSSAESAAVIAAGGKTWRASMTMAVLFIATLFVIPWISIVPSTAISPILIIVGSLMVQEIRHIPFDDLSESLPAFLMIAMIPFTYSIPDGMAFGFIAYPIVKLAMGKQKELTVPIILIALAFFIEFLLRIIST</sequence>
<gene>
    <name evidence="8" type="ORF">SAMN04490247_0546</name>
</gene>
<keyword evidence="4 7" id="KW-0812">Transmembrane</keyword>
<feature type="transmembrane region" description="Helical" evidence="7">
    <location>
        <begin position="68"/>
        <end position="86"/>
    </location>
</feature>
<keyword evidence="5 7" id="KW-1133">Transmembrane helix</keyword>
<dbReference type="PANTHER" id="PTHR43337">
    <property type="entry name" value="XANTHINE/URACIL PERMEASE C887.17-RELATED"/>
    <property type="match status" value="1"/>
</dbReference>
<organism evidence="8 9">
    <name type="scientific">Salimicrobium halophilum</name>
    <dbReference type="NCBI Taxonomy" id="86666"/>
    <lineage>
        <taxon>Bacteria</taxon>
        <taxon>Bacillati</taxon>
        <taxon>Bacillota</taxon>
        <taxon>Bacilli</taxon>
        <taxon>Bacillales</taxon>
        <taxon>Bacillaceae</taxon>
        <taxon>Salimicrobium</taxon>
    </lineage>
</organism>
<comment type="subcellular location">
    <subcellularLocation>
        <location evidence="1">Membrane</location>
        <topology evidence="1">Multi-pass membrane protein</topology>
    </subcellularLocation>
</comment>
<comment type="similarity">
    <text evidence="2">Belongs to the nucleobase:cation symporter-2 (NCS2) (TC 2.A.40) family. Azg-like subfamily.</text>
</comment>
<protein>
    <submittedName>
        <fullName evidence="8">Putative MFS transporter, AGZA family, xanthine/uracil permease</fullName>
    </submittedName>
</protein>
<dbReference type="InterPro" id="IPR045018">
    <property type="entry name" value="Azg-like"/>
</dbReference>
<dbReference type="Pfam" id="PF00860">
    <property type="entry name" value="Xan_ur_permease"/>
    <property type="match status" value="1"/>
</dbReference>
<dbReference type="PANTHER" id="PTHR43337:SF2">
    <property type="entry name" value="XANTHINE_URACIL PERMEASE"/>
    <property type="match status" value="1"/>
</dbReference>
<evidence type="ECO:0000256" key="1">
    <source>
        <dbReference type="ARBA" id="ARBA00004141"/>
    </source>
</evidence>
<proteinExistence type="inferred from homology"/>
<dbReference type="STRING" id="86666.SAMN04490247_0546"/>
<dbReference type="GO" id="GO:0005345">
    <property type="term" value="F:purine nucleobase transmembrane transporter activity"/>
    <property type="evidence" value="ECO:0007669"/>
    <property type="project" value="TreeGrafter"/>
</dbReference>
<evidence type="ECO:0000256" key="7">
    <source>
        <dbReference type="SAM" id="Phobius"/>
    </source>
</evidence>
<dbReference type="AlphaFoldDB" id="A0A1G8QDQ9"/>
<feature type="transmembrane region" description="Helical" evidence="7">
    <location>
        <begin position="36"/>
        <end position="56"/>
    </location>
</feature>
<keyword evidence="6 7" id="KW-0472">Membrane</keyword>
<feature type="transmembrane region" description="Helical" evidence="7">
    <location>
        <begin position="91"/>
        <end position="107"/>
    </location>
</feature>
<name>A0A1G8QDQ9_9BACI</name>